<comment type="caution">
    <text evidence="2">The sequence shown here is derived from an EMBL/GenBank/DDBJ whole genome shotgun (WGS) entry which is preliminary data.</text>
</comment>
<name>A0AAP0HQD2_9MAGN</name>
<sequence>MSDKNTSFQNSSTTTAAKASSHGSPDRKQGHLRKGFRPEPQTNQLFHQGDFESDEGDDESSTHDHHLPQYGPVEGQVKAGPNKPSCACCCIM</sequence>
<dbReference type="AlphaFoldDB" id="A0AAP0HQD2"/>
<feature type="region of interest" description="Disordered" evidence="1">
    <location>
        <begin position="1"/>
        <end position="83"/>
    </location>
</feature>
<feature type="compositionally biased region" description="Polar residues" evidence="1">
    <location>
        <begin position="1"/>
        <end position="10"/>
    </location>
</feature>
<proteinExistence type="predicted"/>
<reference evidence="2 3" key="1">
    <citation type="submission" date="2024-01" db="EMBL/GenBank/DDBJ databases">
        <title>Genome assemblies of Stephania.</title>
        <authorList>
            <person name="Yang L."/>
        </authorList>
    </citation>
    <scope>NUCLEOTIDE SEQUENCE [LARGE SCALE GENOMIC DNA]</scope>
    <source>
        <strain evidence="2">QJT</strain>
        <tissue evidence="2">Leaf</tissue>
    </source>
</reference>
<evidence type="ECO:0000256" key="1">
    <source>
        <dbReference type="SAM" id="MobiDB-lite"/>
    </source>
</evidence>
<accession>A0AAP0HQD2</accession>
<organism evidence="2 3">
    <name type="scientific">Stephania japonica</name>
    <dbReference type="NCBI Taxonomy" id="461633"/>
    <lineage>
        <taxon>Eukaryota</taxon>
        <taxon>Viridiplantae</taxon>
        <taxon>Streptophyta</taxon>
        <taxon>Embryophyta</taxon>
        <taxon>Tracheophyta</taxon>
        <taxon>Spermatophyta</taxon>
        <taxon>Magnoliopsida</taxon>
        <taxon>Ranunculales</taxon>
        <taxon>Menispermaceae</taxon>
        <taxon>Menispermoideae</taxon>
        <taxon>Cissampelideae</taxon>
        <taxon>Stephania</taxon>
    </lineage>
</organism>
<keyword evidence="3" id="KW-1185">Reference proteome</keyword>
<protein>
    <submittedName>
        <fullName evidence="2">Uncharacterized protein</fullName>
    </submittedName>
</protein>
<dbReference type="EMBL" id="JBBNAE010000009">
    <property type="protein sequence ID" value="KAK9097468.1"/>
    <property type="molecule type" value="Genomic_DNA"/>
</dbReference>
<gene>
    <name evidence="2" type="ORF">Sjap_022965</name>
</gene>
<dbReference type="Proteomes" id="UP001417504">
    <property type="component" value="Unassembled WGS sequence"/>
</dbReference>
<evidence type="ECO:0000313" key="2">
    <source>
        <dbReference type="EMBL" id="KAK9097468.1"/>
    </source>
</evidence>
<feature type="compositionally biased region" description="Low complexity" evidence="1">
    <location>
        <begin position="11"/>
        <end position="21"/>
    </location>
</feature>
<evidence type="ECO:0000313" key="3">
    <source>
        <dbReference type="Proteomes" id="UP001417504"/>
    </source>
</evidence>